<proteinExistence type="predicted"/>
<gene>
    <name evidence="2" type="ORF">NDU88_012177</name>
</gene>
<organism evidence="2 3">
    <name type="scientific">Pleurodeles waltl</name>
    <name type="common">Iberian ribbed newt</name>
    <dbReference type="NCBI Taxonomy" id="8319"/>
    <lineage>
        <taxon>Eukaryota</taxon>
        <taxon>Metazoa</taxon>
        <taxon>Chordata</taxon>
        <taxon>Craniata</taxon>
        <taxon>Vertebrata</taxon>
        <taxon>Euteleostomi</taxon>
        <taxon>Amphibia</taxon>
        <taxon>Batrachia</taxon>
        <taxon>Caudata</taxon>
        <taxon>Salamandroidea</taxon>
        <taxon>Salamandridae</taxon>
        <taxon>Pleurodelinae</taxon>
        <taxon>Pleurodeles</taxon>
    </lineage>
</organism>
<keyword evidence="3" id="KW-1185">Reference proteome</keyword>
<dbReference type="AlphaFoldDB" id="A0AAV7R3W4"/>
<feature type="region of interest" description="Disordered" evidence="1">
    <location>
        <begin position="23"/>
        <end position="73"/>
    </location>
</feature>
<accession>A0AAV7R3W4</accession>
<name>A0AAV7R3W4_PLEWA</name>
<evidence type="ECO:0000256" key="1">
    <source>
        <dbReference type="SAM" id="MobiDB-lite"/>
    </source>
</evidence>
<evidence type="ECO:0000313" key="3">
    <source>
        <dbReference type="Proteomes" id="UP001066276"/>
    </source>
</evidence>
<evidence type="ECO:0000313" key="2">
    <source>
        <dbReference type="EMBL" id="KAJ1145894.1"/>
    </source>
</evidence>
<comment type="caution">
    <text evidence="2">The sequence shown here is derived from an EMBL/GenBank/DDBJ whole genome shotgun (WGS) entry which is preliminary data.</text>
</comment>
<reference evidence="2" key="1">
    <citation type="journal article" date="2022" name="bioRxiv">
        <title>Sequencing and chromosome-scale assembly of the giantPleurodeles waltlgenome.</title>
        <authorList>
            <person name="Brown T."/>
            <person name="Elewa A."/>
            <person name="Iarovenko S."/>
            <person name="Subramanian E."/>
            <person name="Araus A.J."/>
            <person name="Petzold A."/>
            <person name="Susuki M."/>
            <person name="Suzuki K.-i.T."/>
            <person name="Hayashi T."/>
            <person name="Toyoda A."/>
            <person name="Oliveira C."/>
            <person name="Osipova E."/>
            <person name="Leigh N.D."/>
            <person name="Simon A."/>
            <person name="Yun M.H."/>
        </authorList>
    </citation>
    <scope>NUCLEOTIDE SEQUENCE</scope>
    <source>
        <strain evidence="2">20211129_DDA</strain>
        <tissue evidence="2">Liver</tissue>
    </source>
</reference>
<protein>
    <submittedName>
        <fullName evidence="2">Uncharacterized protein</fullName>
    </submittedName>
</protein>
<dbReference type="Proteomes" id="UP001066276">
    <property type="component" value="Chromosome 6"/>
</dbReference>
<dbReference type="EMBL" id="JANPWB010000010">
    <property type="protein sequence ID" value="KAJ1145894.1"/>
    <property type="molecule type" value="Genomic_DNA"/>
</dbReference>
<sequence>MCNLLWVMKVEGEDQVATLQISQTETADHSAQEAAIPRVEWAEIPPGTSRPRAWNISGSLEPAGPLQPLPGPLSKQMEALLTLRRQLENASRAPPSGASLPCPPSAITF</sequence>
<feature type="region of interest" description="Disordered" evidence="1">
    <location>
        <begin position="88"/>
        <end position="109"/>
    </location>
</feature>